<dbReference type="InterPro" id="IPR006061">
    <property type="entry name" value="SBP_1_CS"/>
</dbReference>
<dbReference type="PROSITE" id="PS01037">
    <property type="entry name" value="SBP_BACTERIAL_1"/>
    <property type="match status" value="1"/>
</dbReference>
<evidence type="ECO:0000256" key="4">
    <source>
        <dbReference type="ARBA" id="ARBA00022729"/>
    </source>
</evidence>
<dbReference type="Proteomes" id="UP000752647">
    <property type="component" value="Unassembled WGS sequence"/>
</dbReference>
<gene>
    <name evidence="7" type="ORF">KIJ12_06100</name>
</gene>
<dbReference type="InterPro" id="IPR006059">
    <property type="entry name" value="SBP"/>
</dbReference>
<accession>A0A9Q3XVL5</accession>
<evidence type="ECO:0000256" key="2">
    <source>
        <dbReference type="ARBA" id="ARBA00008520"/>
    </source>
</evidence>
<dbReference type="PANTHER" id="PTHR43649">
    <property type="entry name" value="ARABINOSE-BINDING PROTEIN-RELATED"/>
    <property type="match status" value="1"/>
</dbReference>
<dbReference type="OMA" id="EIQWWHS"/>
<evidence type="ECO:0000313" key="7">
    <source>
        <dbReference type="EMBL" id="MBZ5962717.1"/>
    </source>
</evidence>
<dbReference type="CDD" id="cd14748">
    <property type="entry name" value="PBP2_UgpB"/>
    <property type="match status" value="1"/>
</dbReference>
<dbReference type="GeneID" id="34300268"/>
<dbReference type="SUPFAM" id="SSF53850">
    <property type="entry name" value="Periplasmic binding protein-like II"/>
    <property type="match status" value="1"/>
</dbReference>
<comment type="similarity">
    <text evidence="2">Belongs to the bacterial solute-binding protein 1 family.</text>
</comment>
<dbReference type="Pfam" id="PF13416">
    <property type="entry name" value="SBP_bac_8"/>
    <property type="match status" value="1"/>
</dbReference>
<dbReference type="EMBL" id="JAHBFI010000014">
    <property type="protein sequence ID" value="MBZ5962717.1"/>
    <property type="molecule type" value="Genomic_DNA"/>
</dbReference>
<organism evidence="7 8">
    <name type="scientific">Leuconostoc gasicomitatum</name>
    <dbReference type="NCBI Taxonomy" id="115778"/>
    <lineage>
        <taxon>Bacteria</taxon>
        <taxon>Bacillati</taxon>
        <taxon>Bacillota</taxon>
        <taxon>Bacilli</taxon>
        <taxon>Lactobacillales</taxon>
        <taxon>Lactobacillaceae</taxon>
        <taxon>Leuconostoc</taxon>
        <taxon>Leuconostoc gelidum group</taxon>
    </lineage>
</organism>
<comment type="caution">
    <text evidence="7">The sequence shown here is derived from an EMBL/GenBank/DDBJ whole genome shotgun (WGS) entry which is preliminary data.</text>
</comment>
<sequence>MFKNTTKYIALATIGLGAVLPLTQVHAADNQRQNIVFWHSMTGQNAQAIDRVVNDYNASQTKYKVIPEFQGQYVEALPKFLSVGGTSKAPDLFQSNEISTKQLSTSGMIQPMQTLIKKYKFNTKNLRKNILNYYTINGKLYSMPFNSSAPVLYYNKDAFKDAGIDDLPTSPTYEQVTAAAKKLKEKSGRAKLSILPYGWTFEELLANQNQTLVNHGNGRKKTATKATFDNKAGKNILNWLKTNADAGTLVDYGTGANAGDTELSAFTSNQIDMFINSSASLGNIKKDAKFNVGVTYLPRPQDVKANGVVIGGASIWLSKGKSTKAQKGSFDFLKFATSAKEQAQWSIDTGYFAINNKSYDTKILKDAFKNTPILAAPVEQLKATTINAASAGALITSMPKERINTQNAMENVINGKNVDSELSKAVKQTTADIKDANEQSGE</sequence>
<keyword evidence="4 6" id="KW-0732">Signal</keyword>
<proteinExistence type="inferred from homology"/>
<dbReference type="Gene3D" id="3.40.190.10">
    <property type="entry name" value="Periplasmic binding protein-like II"/>
    <property type="match status" value="2"/>
</dbReference>
<keyword evidence="3" id="KW-0813">Transport</keyword>
<feature type="chain" id="PRO_5040289464" evidence="6">
    <location>
        <begin position="28"/>
        <end position="442"/>
    </location>
</feature>
<protein>
    <submittedName>
        <fullName evidence="7">ABC transporter substrate-binding protein</fullName>
    </submittedName>
</protein>
<feature type="signal peptide" evidence="6">
    <location>
        <begin position="1"/>
        <end position="27"/>
    </location>
</feature>
<dbReference type="GO" id="GO:0055085">
    <property type="term" value="P:transmembrane transport"/>
    <property type="evidence" value="ECO:0007669"/>
    <property type="project" value="InterPro"/>
</dbReference>
<dbReference type="InterPro" id="IPR050490">
    <property type="entry name" value="Bact_solute-bd_prot1"/>
</dbReference>
<keyword evidence="5" id="KW-0574">Periplasm</keyword>
<evidence type="ECO:0000256" key="6">
    <source>
        <dbReference type="SAM" id="SignalP"/>
    </source>
</evidence>
<name>A0A9Q3XVL5_9LACO</name>
<comment type="subcellular location">
    <subcellularLocation>
        <location evidence="1">Cell envelope</location>
    </subcellularLocation>
</comment>
<evidence type="ECO:0000313" key="8">
    <source>
        <dbReference type="Proteomes" id="UP000752647"/>
    </source>
</evidence>
<dbReference type="PANTHER" id="PTHR43649:SF31">
    <property type="entry name" value="SN-GLYCEROL-3-PHOSPHATE-BINDING PERIPLASMIC PROTEIN UGPB"/>
    <property type="match status" value="1"/>
</dbReference>
<dbReference type="AlphaFoldDB" id="A0A9Q3XVL5"/>
<dbReference type="GO" id="GO:0030313">
    <property type="term" value="C:cell envelope"/>
    <property type="evidence" value="ECO:0007669"/>
    <property type="project" value="UniProtKB-SubCell"/>
</dbReference>
<evidence type="ECO:0000256" key="5">
    <source>
        <dbReference type="ARBA" id="ARBA00022764"/>
    </source>
</evidence>
<evidence type="ECO:0000256" key="3">
    <source>
        <dbReference type="ARBA" id="ARBA00022448"/>
    </source>
</evidence>
<reference evidence="7" key="1">
    <citation type="submission" date="2021-05" db="EMBL/GenBank/DDBJ databases">
        <title>Pangenome of Leuconostoc gelidum warrants species status for Leuconostoc gelidum subsp. gasicomitatum.</title>
        <authorList>
            <person name="Johansson P."/>
            <person name="Sade E."/>
            <person name="Hultman J."/>
            <person name="Auvinen P."/>
            <person name="Bjorkroth J."/>
        </authorList>
    </citation>
    <scope>NUCLEOTIDE SEQUENCE</scope>
    <source>
        <strain evidence="7">A.21.4</strain>
    </source>
</reference>
<dbReference type="RefSeq" id="WP_013231128.1">
    <property type="nucleotide sequence ID" value="NZ_BPKT01000002.1"/>
</dbReference>
<evidence type="ECO:0000256" key="1">
    <source>
        <dbReference type="ARBA" id="ARBA00004196"/>
    </source>
</evidence>